<proteinExistence type="predicted"/>
<evidence type="ECO:0000313" key="1">
    <source>
        <dbReference type="EMBL" id="QHU07219.1"/>
    </source>
</evidence>
<organism evidence="1">
    <name type="scientific">viral metagenome</name>
    <dbReference type="NCBI Taxonomy" id="1070528"/>
    <lineage>
        <taxon>unclassified sequences</taxon>
        <taxon>metagenomes</taxon>
        <taxon>organismal metagenomes</taxon>
    </lineage>
</organism>
<sequence length="1533" mass="181122">MKPYIPIKIYRWFSKDNYKIYLFDKSKDSIDDKNTTLIKEYIYQDDNLEDSLNKIALYIKHIEKDIGDKFYCWNKKTSLSHKINNIIWKGYNVNPFLSVDRKSKQLDEEISYNLENKLFDLERINIVYQDDIPDDLKQNKYYFLDRKKPSYQIYKNKDQNLFNLISQETKNIKKINEKYHRVDLYCKLSNKIILSNLFDNLQTKKNIALIQWINDTSKILYKIQKNHYIKYEQLYNWCNIDKISRVNCINIYYIIAKSCYCKITITNEGNIIFSYIFDIRRNIRWDIIKKSKDILVNYLQKHIKEKIRMEEVSLKLNISFAIDNTTFSNLTNKISSFIDIFAVKLTKNKDKHTLNCVYKRSSNYSENLNINDYILSRYNLGITKEDIVNELINLGLTENTKDEVDNVIDNIDLNLEKKFIKKKDNGTIVNIIKSNIGFDIEIINSANYKELNYLIYWITKIISASRNVVIKKEQAKKQIIPEKTSPKIEEKEVDDYDLDKIDSDNEDEKLGELEYDLGDDDDDDLLMGGAIGKDKHSYFVNLIEAVDKPLIANNYARDKCQSDFQPIVLTKEEKENLEKNKMTHYDNILEYGSSKNRLNYYICPRLWCPISKIPLNVDDPDAKCPIENEQPMKLFFDKNPNKKRYIKLIKPDEKGLCAPCCGKKQQKKEELDKCKILSDEIDFDDDDDKTEMKSVSISIKKEDDKSVKKDDKDINYLMNQRAPIPQNRYGSIPEALHNLLLNDVPYSMCSKIINKTQKCFIKKGIVHRNTNIKENIVKNDSILYSIAELLGFKNKKLLINDIIKKLDIITYISLENGEICKSFMNIREIIAENNTKLKKSYNKNKKLFNILKSNDDKDMNSLSRLLNIYKSYKKFINFLSSDDYPIDKTPYYLYLLVATLYKKLLIIWEYSGDSEVNILCPVYSSYSDILTSLELNPEVLMILKDGSYYEPIEFKNKYELIDNNIRLNNFPNVLNVLNECNKHNNKYSNTFNVYQNLYTYYQWIATTGDNYSRFNIDTIFINNDLSLSFALTKNNILLNFDKISISVLPKLILNMNIKKILFFDDIIKTNINITNISKDVYAKIVKKCDQLDIRYIIGDITLSDDKLFSSNINIPEQKLTGQNIIHTNTRNGLYNYIENENKISYNWFNLQKYIADVLIKKYNDTKFNNLYATNKKIELINNLYDKYFEKLNNKNIVKIILEELPIYNTLTPITNVSNWINNIILYYKYDFMSSIVKDKKDELIFSQNALFNDGKYTIPELLLKYHKSMPNSFSNFDNYTLKDVINTNQNSNVELPSIFFGDYENMKSKWVSRKKGKWVNMAIVKSNYTKYKFIEFVNWLSKYLNIRISYDEINNIVNSYYKKLIIDKRYNLELFEDPSLLNEWFNNIKIKPISKQKFISEYFNKYTNTDLNRILDNIISENRLFPSDITLKVISDVFNISILLIHRIKYGSTTETDKRNDLNDLKLSSTFISATNNMDERPLFIFEKNSDKTNNIYYPVIEKNETNITINNLYMKYKLVPDNIKLLISLHMK</sequence>
<reference evidence="1" key="1">
    <citation type="journal article" date="2020" name="Nature">
        <title>Giant virus diversity and host interactions through global metagenomics.</title>
        <authorList>
            <person name="Schulz F."/>
            <person name="Roux S."/>
            <person name="Paez-Espino D."/>
            <person name="Jungbluth S."/>
            <person name="Walsh D.A."/>
            <person name="Denef V.J."/>
            <person name="McMahon K.D."/>
            <person name="Konstantinidis K.T."/>
            <person name="Eloe-Fadrosh E.A."/>
            <person name="Kyrpides N.C."/>
            <person name="Woyke T."/>
        </authorList>
    </citation>
    <scope>NUCLEOTIDE SEQUENCE</scope>
    <source>
        <strain evidence="1">GVMAG-S-1040241-154</strain>
    </source>
</reference>
<name>A0A6C0JNR2_9ZZZZ</name>
<protein>
    <submittedName>
        <fullName evidence="1">Uncharacterized protein</fullName>
    </submittedName>
</protein>
<accession>A0A6C0JNR2</accession>
<dbReference type="EMBL" id="MN740684">
    <property type="protein sequence ID" value="QHU07219.1"/>
    <property type="molecule type" value="Genomic_DNA"/>
</dbReference>